<proteinExistence type="predicted"/>
<keyword evidence="3" id="KW-1185">Reference proteome</keyword>
<evidence type="ECO:0000256" key="1">
    <source>
        <dbReference type="SAM" id="Phobius"/>
    </source>
</evidence>
<dbReference type="Proteomes" id="UP000823405">
    <property type="component" value="Unassembled WGS sequence"/>
</dbReference>
<feature type="transmembrane region" description="Helical" evidence="1">
    <location>
        <begin position="121"/>
        <end position="141"/>
    </location>
</feature>
<evidence type="ECO:0000313" key="3">
    <source>
        <dbReference type="Proteomes" id="UP000823405"/>
    </source>
</evidence>
<dbReference type="EMBL" id="JAAAIN010000545">
    <property type="protein sequence ID" value="KAG0313127.1"/>
    <property type="molecule type" value="Genomic_DNA"/>
</dbReference>
<dbReference type="OrthoDB" id="341353at2759"/>
<evidence type="ECO:0000313" key="2">
    <source>
        <dbReference type="EMBL" id="KAG0313127.1"/>
    </source>
</evidence>
<evidence type="ECO:0008006" key="4">
    <source>
        <dbReference type="Google" id="ProtNLM"/>
    </source>
</evidence>
<comment type="caution">
    <text evidence="2">The sequence shown here is derived from an EMBL/GenBank/DDBJ whole genome shotgun (WGS) entry which is preliminary data.</text>
</comment>
<sequence>MLDTTNAGMLSNNHNYNYINHGDHHIFSAEFNSNNAAVPGWDSQEMNNNQPTIVTVDPTLLVLQKEAEISERARQAIREDTGDRVLESQPLPAPKERDQGKRQFRLFFDLSYTPADNDGTTALVVFFMAYLIMDIILGLLYYREQVTLLAGWLHHTAYIGIAYYAVTQGETFSYALFLPMEGCLDKSLRRDMLYGFMFIIFRILFDFSLTHEILWNRERELTTAPKTILIFKSLMNLKFLQGWISQQKRLARKRRAEAATKASASTTAEASVTANGVADNKNIVSITAPTTAARLGSVTSRKSMHVQREEHRVPIGREDGAVSTSLESNSRRSARIRSKGVQENDLLGTQPFVDIIAVH</sequence>
<accession>A0A9P6R9U8</accession>
<feature type="transmembrane region" description="Helical" evidence="1">
    <location>
        <begin position="192"/>
        <end position="215"/>
    </location>
</feature>
<protein>
    <recommendedName>
        <fullName evidence="4">TLC domain-containing protein</fullName>
    </recommendedName>
</protein>
<reference evidence="2" key="1">
    <citation type="journal article" date="2020" name="Fungal Divers.">
        <title>Resolving the Mortierellaceae phylogeny through synthesis of multi-gene phylogenetics and phylogenomics.</title>
        <authorList>
            <person name="Vandepol N."/>
            <person name="Liber J."/>
            <person name="Desiro A."/>
            <person name="Na H."/>
            <person name="Kennedy M."/>
            <person name="Barry K."/>
            <person name="Grigoriev I.V."/>
            <person name="Miller A.N."/>
            <person name="O'Donnell K."/>
            <person name="Stajich J.E."/>
            <person name="Bonito G."/>
        </authorList>
    </citation>
    <scope>NUCLEOTIDE SEQUENCE</scope>
    <source>
        <strain evidence="2">NVP60</strain>
    </source>
</reference>
<dbReference type="AlphaFoldDB" id="A0A9P6R9U8"/>
<organism evidence="2 3">
    <name type="scientific">Linnemannia gamsii</name>
    <dbReference type="NCBI Taxonomy" id="64522"/>
    <lineage>
        <taxon>Eukaryota</taxon>
        <taxon>Fungi</taxon>
        <taxon>Fungi incertae sedis</taxon>
        <taxon>Mucoromycota</taxon>
        <taxon>Mortierellomycotina</taxon>
        <taxon>Mortierellomycetes</taxon>
        <taxon>Mortierellales</taxon>
        <taxon>Mortierellaceae</taxon>
        <taxon>Linnemannia</taxon>
    </lineage>
</organism>
<keyword evidence="1" id="KW-1133">Transmembrane helix</keyword>
<keyword evidence="1" id="KW-0472">Membrane</keyword>
<name>A0A9P6R9U8_9FUNG</name>
<keyword evidence="1" id="KW-0812">Transmembrane</keyword>
<gene>
    <name evidence="2" type="ORF">BGZ97_010499</name>
</gene>